<organism evidence="1 3">
    <name type="scientific">Acetivibrio saccincola</name>
    <dbReference type="NCBI Taxonomy" id="1677857"/>
    <lineage>
        <taxon>Bacteria</taxon>
        <taxon>Bacillati</taxon>
        <taxon>Bacillota</taxon>
        <taxon>Clostridia</taxon>
        <taxon>Eubacteriales</taxon>
        <taxon>Oscillospiraceae</taxon>
        <taxon>Acetivibrio</taxon>
    </lineage>
</organism>
<evidence type="ECO:0000313" key="2">
    <source>
        <dbReference type="EMBL" id="PQQ67252.1"/>
    </source>
</evidence>
<reference evidence="1 3" key="1">
    <citation type="submission" date="2017-12" db="EMBL/GenBank/DDBJ databases">
        <title>Complete genome sequence of Herbivorax saccincola GGR1, a novel Cellulosome-producing hydrolytic bacterium in a thermophilic biogas plant, established by Illumina and Nanopore MinION sequencing.</title>
        <authorList>
            <person name="Pechtl A."/>
            <person name="Ruckert C."/>
            <person name="Koeck D.E."/>
            <person name="Maus I."/>
            <person name="Winkler A."/>
            <person name="Kalinowski J."/>
            <person name="Puhler A."/>
            <person name="Schwarz W.W."/>
            <person name="Zverlov V.V."/>
            <person name="Schluter A."/>
            <person name="Liebl W."/>
        </authorList>
    </citation>
    <scope>NUCLEOTIDE SEQUENCE [LARGE SCALE GENOMIC DNA]</scope>
    <source>
        <strain evidence="1">GGR1</strain>
        <strain evidence="3">SR1</strain>
    </source>
</reference>
<dbReference type="EMBL" id="NEMB01000003">
    <property type="protein sequence ID" value="PQQ67252.1"/>
    <property type="molecule type" value="Genomic_DNA"/>
</dbReference>
<name>A0A2K9EP89_9FIRM</name>
<evidence type="ECO:0000313" key="4">
    <source>
        <dbReference type="Proteomes" id="UP000239720"/>
    </source>
</evidence>
<dbReference type="Proteomes" id="UP000239720">
    <property type="component" value="Unassembled WGS sequence"/>
</dbReference>
<keyword evidence="3" id="KW-1185">Reference proteome</keyword>
<gene>
    <name evidence="2" type="ORF">B9R14_11160</name>
    <name evidence="1" type="ORF">HVS_06965</name>
</gene>
<evidence type="ECO:0000313" key="1">
    <source>
        <dbReference type="EMBL" id="AUG57310.1"/>
    </source>
</evidence>
<evidence type="ECO:0000313" key="3">
    <source>
        <dbReference type="Proteomes" id="UP000233534"/>
    </source>
</evidence>
<protein>
    <submittedName>
        <fullName evidence="1">Uncharacterized protein</fullName>
    </submittedName>
</protein>
<dbReference type="Proteomes" id="UP000233534">
    <property type="component" value="Chromosome"/>
</dbReference>
<accession>A0A2K9EP89</accession>
<dbReference type="AlphaFoldDB" id="A0A2K9EP89"/>
<reference evidence="2 4" key="2">
    <citation type="journal article" date="2018" name="Syst. Appl. Microbiol.">
        <title>Characterization and high-quality draft genome sequence of Herbivorax saccincola A7, an anaerobic, alkaliphilic, thermophilic, cellulolytic, and xylanolytic bacterium.</title>
        <authorList>
            <person name="Aikawa S."/>
            <person name="Baramee S."/>
            <person name="Sermsathanaswadi J."/>
            <person name="Thianheng P."/>
            <person name="Tachaapaikoon C."/>
            <person name="Shikata A."/>
            <person name="Waeonukul R."/>
            <person name="Pason P."/>
            <person name="Ratanakhanokchai K."/>
            <person name="Kosugi A."/>
        </authorList>
    </citation>
    <scope>NUCLEOTIDE SEQUENCE [LARGE SCALE GENOMIC DNA]</scope>
    <source>
        <strain evidence="2 4">A7</strain>
    </source>
</reference>
<dbReference type="EMBL" id="CP025197">
    <property type="protein sequence ID" value="AUG57310.1"/>
    <property type="molecule type" value="Genomic_DNA"/>
</dbReference>
<dbReference type="KEGG" id="hsc:HVS_06965"/>
<proteinExistence type="predicted"/>
<sequence length="69" mass="8227">MFNYSLYNLIDDNKWKTKYIDAKAKIIKEISGGKQEYTPEEYEQFVKKISEIELFDSVDFTYYCTCCAL</sequence>